<keyword evidence="6 7" id="KW-0472">Membrane</keyword>
<dbReference type="Pfam" id="PF07690">
    <property type="entry name" value="MFS_1"/>
    <property type="match status" value="1"/>
</dbReference>
<dbReference type="PANTHER" id="PTHR23513">
    <property type="entry name" value="INTEGRAL MEMBRANE EFFLUX PROTEIN-RELATED"/>
    <property type="match status" value="1"/>
</dbReference>
<evidence type="ECO:0000259" key="8">
    <source>
        <dbReference type="PROSITE" id="PS50850"/>
    </source>
</evidence>
<dbReference type="AlphaFoldDB" id="A0A2W1LWX8"/>
<dbReference type="PRINTS" id="PR01988">
    <property type="entry name" value="EXPORTERBACE"/>
</dbReference>
<feature type="domain" description="Major facilitator superfamily (MFS) profile" evidence="8">
    <location>
        <begin position="17"/>
        <end position="410"/>
    </location>
</feature>
<gene>
    <name evidence="9" type="ORF">DNH61_11305</name>
</gene>
<dbReference type="Gene3D" id="1.20.1250.20">
    <property type="entry name" value="MFS general substrate transporter like domains"/>
    <property type="match status" value="1"/>
</dbReference>
<proteinExistence type="predicted"/>
<feature type="transmembrane region" description="Helical" evidence="7">
    <location>
        <begin position="234"/>
        <end position="254"/>
    </location>
</feature>
<dbReference type="InterPro" id="IPR011701">
    <property type="entry name" value="MFS"/>
</dbReference>
<evidence type="ECO:0000313" key="9">
    <source>
        <dbReference type="EMBL" id="PZD96007.1"/>
    </source>
</evidence>
<evidence type="ECO:0000256" key="1">
    <source>
        <dbReference type="ARBA" id="ARBA00004651"/>
    </source>
</evidence>
<comment type="subcellular location">
    <subcellularLocation>
        <location evidence="1">Cell membrane</location>
        <topology evidence="1">Multi-pass membrane protein</topology>
    </subcellularLocation>
</comment>
<feature type="transmembrane region" description="Helical" evidence="7">
    <location>
        <begin position="298"/>
        <end position="316"/>
    </location>
</feature>
<evidence type="ECO:0000256" key="7">
    <source>
        <dbReference type="SAM" id="Phobius"/>
    </source>
</evidence>
<dbReference type="SUPFAM" id="SSF103473">
    <property type="entry name" value="MFS general substrate transporter"/>
    <property type="match status" value="1"/>
</dbReference>
<comment type="caution">
    <text evidence="9">The sequence shown here is derived from an EMBL/GenBank/DDBJ whole genome shotgun (WGS) entry which is preliminary data.</text>
</comment>
<feature type="transmembrane region" description="Helical" evidence="7">
    <location>
        <begin position="18"/>
        <end position="42"/>
    </location>
</feature>
<dbReference type="InterPro" id="IPR022324">
    <property type="entry name" value="Bacilysin_exporter_BacE_put"/>
</dbReference>
<sequence length="419" mass="46196">MSELSGSGRWELFRHRPYLLYFVGHIISMLGTGMQFIATSWLAMEITGSNASVAYVLIFTSLPGILLSPVIGVYVDRFDRKWIAVLMDIFRASVLVIIPFLWWEGLLQPWHLYTATFLVALGDEIYTPAAMSLIREVLAPKLLLYANSTNAIAMQAGALLGAGLGGVIISLSSAVMVMIINAVSFLISAVCLVFIRKGIVRPSETNQSSKGGFQSFWTDIKLGLTYIRGRHNIMIFYAMIFFIRMSLYTINVLLGPFAKDTLKVGSVGFGYIDACFALGAVAGNLILPSITRARGNNFVMVLGMAGTALSIFLFGFSGGLGAAMLFYFLIGAFFQVGILYYTRAQEETELSYQGRVHSTFNTFFSLMSLGIYLGMAYLMEAMSLRYLYVFQGIVVAFAALLAYRALYMRPKVVAQDVSN</sequence>
<dbReference type="GO" id="GO:0022857">
    <property type="term" value="F:transmembrane transporter activity"/>
    <property type="evidence" value="ECO:0007669"/>
    <property type="project" value="InterPro"/>
</dbReference>
<evidence type="ECO:0000313" key="10">
    <source>
        <dbReference type="Proteomes" id="UP000249522"/>
    </source>
</evidence>
<feature type="transmembrane region" description="Helical" evidence="7">
    <location>
        <begin position="175"/>
        <end position="195"/>
    </location>
</feature>
<evidence type="ECO:0000256" key="6">
    <source>
        <dbReference type="ARBA" id="ARBA00023136"/>
    </source>
</evidence>
<keyword evidence="10" id="KW-1185">Reference proteome</keyword>
<feature type="transmembrane region" description="Helical" evidence="7">
    <location>
        <begin position="82"/>
        <end position="103"/>
    </location>
</feature>
<dbReference type="RefSeq" id="WP_111146752.1">
    <property type="nucleotide sequence ID" value="NZ_QKRB01000043.1"/>
</dbReference>
<feature type="transmembrane region" description="Helical" evidence="7">
    <location>
        <begin position="109"/>
        <end position="130"/>
    </location>
</feature>
<keyword evidence="3" id="KW-1003">Cell membrane</keyword>
<dbReference type="GO" id="GO:0005886">
    <property type="term" value="C:plasma membrane"/>
    <property type="evidence" value="ECO:0007669"/>
    <property type="project" value="UniProtKB-SubCell"/>
</dbReference>
<accession>A0A2W1LWX8</accession>
<keyword evidence="4 7" id="KW-0812">Transmembrane</keyword>
<evidence type="ECO:0000256" key="4">
    <source>
        <dbReference type="ARBA" id="ARBA00022692"/>
    </source>
</evidence>
<reference evidence="9 10" key="1">
    <citation type="submission" date="2018-06" db="EMBL/GenBank/DDBJ databases">
        <title>Paenibacillus imtechensis sp. nov.</title>
        <authorList>
            <person name="Pinnaka A.K."/>
            <person name="Singh H."/>
            <person name="Kaur M."/>
        </authorList>
    </citation>
    <scope>NUCLEOTIDE SEQUENCE [LARGE SCALE GENOMIC DNA]</scope>
    <source>
        <strain evidence="9 10">SMB1</strain>
    </source>
</reference>
<dbReference type="Proteomes" id="UP000249522">
    <property type="component" value="Unassembled WGS sequence"/>
</dbReference>
<keyword evidence="2" id="KW-0813">Transport</keyword>
<organism evidence="9 10">
    <name type="scientific">Paenibacillus sambharensis</name>
    <dbReference type="NCBI Taxonomy" id="1803190"/>
    <lineage>
        <taxon>Bacteria</taxon>
        <taxon>Bacillati</taxon>
        <taxon>Bacillota</taxon>
        <taxon>Bacilli</taxon>
        <taxon>Bacillales</taxon>
        <taxon>Paenibacillaceae</taxon>
        <taxon>Paenibacillus</taxon>
    </lineage>
</organism>
<dbReference type="PANTHER" id="PTHR23513:SF6">
    <property type="entry name" value="MAJOR FACILITATOR SUPERFAMILY ASSOCIATED DOMAIN-CONTAINING PROTEIN"/>
    <property type="match status" value="1"/>
</dbReference>
<dbReference type="PROSITE" id="PS50850">
    <property type="entry name" value="MFS"/>
    <property type="match status" value="1"/>
</dbReference>
<evidence type="ECO:0000256" key="3">
    <source>
        <dbReference type="ARBA" id="ARBA00022475"/>
    </source>
</evidence>
<feature type="transmembrane region" description="Helical" evidence="7">
    <location>
        <begin position="54"/>
        <end position="75"/>
    </location>
</feature>
<dbReference type="EMBL" id="QKRB01000043">
    <property type="protein sequence ID" value="PZD96007.1"/>
    <property type="molecule type" value="Genomic_DNA"/>
</dbReference>
<feature type="transmembrane region" description="Helical" evidence="7">
    <location>
        <begin position="266"/>
        <end position="286"/>
    </location>
</feature>
<keyword evidence="5 7" id="KW-1133">Transmembrane helix</keyword>
<dbReference type="CDD" id="cd06173">
    <property type="entry name" value="MFS_MefA_like"/>
    <property type="match status" value="1"/>
</dbReference>
<evidence type="ECO:0000256" key="5">
    <source>
        <dbReference type="ARBA" id="ARBA00022989"/>
    </source>
</evidence>
<dbReference type="InterPro" id="IPR020846">
    <property type="entry name" value="MFS_dom"/>
</dbReference>
<dbReference type="InterPro" id="IPR036259">
    <property type="entry name" value="MFS_trans_sf"/>
</dbReference>
<feature type="transmembrane region" description="Helical" evidence="7">
    <location>
        <begin position="362"/>
        <end position="379"/>
    </location>
</feature>
<dbReference type="OrthoDB" id="9775268at2"/>
<feature type="transmembrane region" description="Helical" evidence="7">
    <location>
        <begin position="385"/>
        <end position="403"/>
    </location>
</feature>
<name>A0A2W1LWX8_9BACL</name>
<protein>
    <recommendedName>
        <fullName evidence="8">Major facilitator superfamily (MFS) profile domain-containing protein</fullName>
    </recommendedName>
</protein>
<feature type="transmembrane region" description="Helical" evidence="7">
    <location>
        <begin position="322"/>
        <end position="341"/>
    </location>
</feature>
<feature type="transmembrane region" description="Helical" evidence="7">
    <location>
        <begin position="142"/>
        <end position="169"/>
    </location>
</feature>
<evidence type="ECO:0000256" key="2">
    <source>
        <dbReference type="ARBA" id="ARBA00022448"/>
    </source>
</evidence>